<evidence type="ECO:0000256" key="1">
    <source>
        <dbReference type="SAM" id="MobiDB-lite"/>
    </source>
</evidence>
<organism evidence="3 4">
    <name type="scientific">Collybiopsis confluens</name>
    <dbReference type="NCBI Taxonomy" id="2823264"/>
    <lineage>
        <taxon>Eukaryota</taxon>
        <taxon>Fungi</taxon>
        <taxon>Dikarya</taxon>
        <taxon>Basidiomycota</taxon>
        <taxon>Agaricomycotina</taxon>
        <taxon>Agaricomycetes</taxon>
        <taxon>Agaricomycetidae</taxon>
        <taxon>Agaricales</taxon>
        <taxon>Marasmiineae</taxon>
        <taxon>Omphalotaceae</taxon>
        <taxon>Collybiopsis</taxon>
    </lineage>
</organism>
<dbReference type="InterPro" id="IPR040976">
    <property type="entry name" value="Pkinase_fungal"/>
</dbReference>
<dbReference type="InterPro" id="IPR011009">
    <property type="entry name" value="Kinase-like_dom_sf"/>
</dbReference>
<comment type="caution">
    <text evidence="3">The sequence shown here is derived from an EMBL/GenBank/DDBJ whole genome shotgun (WGS) entry which is preliminary data.</text>
</comment>
<feature type="region of interest" description="Disordered" evidence="1">
    <location>
        <begin position="663"/>
        <end position="699"/>
    </location>
</feature>
<keyword evidence="4" id="KW-1185">Reference proteome</keyword>
<feature type="compositionally biased region" description="Basic and acidic residues" evidence="1">
    <location>
        <begin position="669"/>
        <end position="691"/>
    </location>
</feature>
<dbReference type="OrthoDB" id="312874at2759"/>
<gene>
    <name evidence="3" type="ORF">D9757_009043</name>
</gene>
<dbReference type="PANTHER" id="PTHR38248">
    <property type="entry name" value="FUNK1 6"/>
    <property type="match status" value="1"/>
</dbReference>
<feature type="domain" description="Fungal-type protein kinase" evidence="2">
    <location>
        <begin position="119"/>
        <end position="542"/>
    </location>
</feature>
<dbReference type="Proteomes" id="UP000518752">
    <property type="component" value="Unassembled WGS sequence"/>
</dbReference>
<reference evidence="3 4" key="1">
    <citation type="journal article" date="2020" name="ISME J.">
        <title>Uncovering the hidden diversity of litter-decomposition mechanisms in mushroom-forming fungi.</title>
        <authorList>
            <person name="Floudas D."/>
            <person name="Bentzer J."/>
            <person name="Ahren D."/>
            <person name="Johansson T."/>
            <person name="Persson P."/>
            <person name="Tunlid A."/>
        </authorList>
    </citation>
    <scope>NUCLEOTIDE SEQUENCE [LARGE SCALE GENOMIC DNA]</scope>
    <source>
        <strain evidence="3 4">CBS 406.79</strain>
    </source>
</reference>
<evidence type="ECO:0000313" key="3">
    <source>
        <dbReference type="EMBL" id="KAF5381438.1"/>
    </source>
</evidence>
<protein>
    <recommendedName>
        <fullName evidence="2">Fungal-type protein kinase domain-containing protein</fullName>
    </recommendedName>
</protein>
<dbReference type="EMBL" id="JAACJN010000058">
    <property type="protein sequence ID" value="KAF5381438.1"/>
    <property type="molecule type" value="Genomic_DNA"/>
</dbReference>
<evidence type="ECO:0000259" key="2">
    <source>
        <dbReference type="Pfam" id="PF17667"/>
    </source>
</evidence>
<sequence length="699" mass="79060">MVPEVEVEWFFENVLPDPIEGFDVGAVVEELRKSGMITASGWEAFPNNPKDDSRHENMVYGQLNSVFDAVIKATNSLYPGHTQQFSLVMLPNRPPSSERTSRTEPDATFLPTNIARDLNTDKKKAPYSWYDLANPAEFKKEPETSIKIRNMNVAQVVSSLQFIMTVDPLRRFSFGWTLQNCDLRIWFACRGVIFVTKAVDAFMNPDSLVRFFASIAFSSRTALGWDPSIEVLCSSAAPRQYKITVNGQKFSTVKNLADYSADSLVSRATRVWLVKDEEGREYVLKDVWMDTDRLPEHEICANLLKDVLKKRGLDDHRTLSNHMLTARVFERMKIDGMDDTTPRMMNEQTPATSSVFDLAIPILVPASARSSHPSETSSQDNRSETSKRTSVYIQTTRSPELTIRSKYHYRIVFEEHGTDLYSERSLHNVFKTLSDLVDALDIIHNSGWVHRDISCGNVYWFHDPDGGPSRGIVGDFEYAKRCDDLIEHQKRTGTSEFMAHEAALQEYDHVNYTRAPRGAKKATFAHNPLHDLESLWWLLVYIFLHRDDKGEAAKNPETRNDNADRLFNTGPGSIFRGMFMKDPGSIDLGSTGVAHSFEPALRVAQDLAIELLVGYEGAEAPYTEIDKKKCLIHGRFRHFLTNETTLGEIKSIELTPVVKASAVLNSSGKRKEPPNDGDGMLEKRQSKRSKDLSNSPQLT</sequence>
<proteinExistence type="predicted"/>
<feature type="compositionally biased region" description="Polar residues" evidence="1">
    <location>
        <begin position="368"/>
        <end position="380"/>
    </location>
</feature>
<dbReference type="PANTHER" id="PTHR38248:SF2">
    <property type="entry name" value="FUNK1 11"/>
    <property type="match status" value="1"/>
</dbReference>
<dbReference type="SUPFAM" id="SSF56112">
    <property type="entry name" value="Protein kinase-like (PK-like)"/>
    <property type="match status" value="1"/>
</dbReference>
<name>A0A8H5HDT0_9AGAR</name>
<accession>A0A8H5HDT0</accession>
<dbReference type="Gene3D" id="1.10.510.10">
    <property type="entry name" value="Transferase(Phosphotransferase) domain 1"/>
    <property type="match status" value="1"/>
</dbReference>
<dbReference type="AlphaFoldDB" id="A0A8H5HDT0"/>
<dbReference type="Pfam" id="PF17667">
    <property type="entry name" value="Pkinase_fungal"/>
    <property type="match status" value="1"/>
</dbReference>
<feature type="region of interest" description="Disordered" evidence="1">
    <location>
        <begin position="367"/>
        <end position="393"/>
    </location>
</feature>
<evidence type="ECO:0000313" key="4">
    <source>
        <dbReference type="Proteomes" id="UP000518752"/>
    </source>
</evidence>